<organism evidence="3 4">
    <name type="scientific">Streptomyces thermolineatus</name>
    <dbReference type="NCBI Taxonomy" id="44033"/>
    <lineage>
        <taxon>Bacteria</taxon>
        <taxon>Bacillati</taxon>
        <taxon>Actinomycetota</taxon>
        <taxon>Actinomycetes</taxon>
        <taxon>Kitasatosporales</taxon>
        <taxon>Streptomycetaceae</taxon>
        <taxon>Streptomyces</taxon>
    </lineage>
</organism>
<comment type="caution">
    <text evidence="3">The sequence shown here is derived from an EMBL/GenBank/DDBJ whole genome shotgun (WGS) entry which is preliminary data.</text>
</comment>
<feature type="compositionally biased region" description="Low complexity" evidence="1">
    <location>
        <begin position="37"/>
        <end position="57"/>
    </location>
</feature>
<dbReference type="SUPFAM" id="SSF75011">
    <property type="entry name" value="3-carboxy-cis,cis-mucoante lactonizing enzyme"/>
    <property type="match status" value="1"/>
</dbReference>
<keyword evidence="2" id="KW-0732">Signal</keyword>
<evidence type="ECO:0000313" key="4">
    <source>
        <dbReference type="Proteomes" id="UP001501358"/>
    </source>
</evidence>
<dbReference type="Gene3D" id="2.130.10.10">
    <property type="entry name" value="YVTN repeat-like/Quinoprotein amine dehydrogenase"/>
    <property type="match status" value="1"/>
</dbReference>
<evidence type="ECO:0000256" key="2">
    <source>
        <dbReference type="SAM" id="SignalP"/>
    </source>
</evidence>
<reference evidence="3 4" key="1">
    <citation type="journal article" date="2019" name="Int. J. Syst. Evol. Microbiol.">
        <title>The Global Catalogue of Microorganisms (GCM) 10K type strain sequencing project: providing services to taxonomists for standard genome sequencing and annotation.</title>
        <authorList>
            <consortium name="The Broad Institute Genomics Platform"/>
            <consortium name="The Broad Institute Genome Sequencing Center for Infectious Disease"/>
            <person name="Wu L."/>
            <person name="Ma J."/>
        </authorList>
    </citation>
    <scope>NUCLEOTIDE SEQUENCE [LARGE SCALE GENOMIC DNA]</scope>
    <source>
        <strain evidence="3 4">JCM 6307</strain>
    </source>
</reference>
<gene>
    <name evidence="3" type="ORF">GCM10010406_25070</name>
</gene>
<name>A0ABN3LTG8_9ACTN</name>
<feature type="signal peptide" evidence="2">
    <location>
        <begin position="1"/>
        <end position="26"/>
    </location>
</feature>
<dbReference type="PROSITE" id="PS51257">
    <property type="entry name" value="PROKAR_LIPOPROTEIN"/>
    <property type="match status" value="1"/>
</dbReference>
<dbReference type="InterPro" id="IPR015943">
    <property type="entry name" value="WD40/YVTN_repeat-like_dom_sf"/>
</dbReference>
<feature type="region of interest" description="Disordered" evidence="1">
    <location>
        <begin position="30"/>
        <end position="58"/>
    </location>
</feature>
<feature type="chain" id="PRO_5046137043" description="Lipoprotein" evidence="2">
    <location>
        <begin position="27"/>
        <end position="317"/>
    </location>
</feature>
<evidence type="ECO:0000256" key="1">
    <source>
        <dbReference type="SAM" id="MobiDB-lite"/>
    </source>
</evidence>
<proteinExistence type="predicted"/>
<evidence type="ECO:0000313" key="3">
    <source>
        <dbReference type="EMBL" id="GAA2487897.1"/>
    </source>
</evidence>
<accession>A0ABN3LTG8</accession>
<evidence type="ECO:0008006" key="5">
    <source>
        <dbReference type="Google" id="ProtNLM"/>
    </source>
</evidence>
<keyword evidence="4" id="KW-1185">Reference proteome</keyword>
<dbReference type="EMBL" id="BAAATA010000011">
    <property type="protein sequence ID" value="GAA2487897.1"/>
    <property type="molecule type" value="Genomic_DNA"/>
</dbReference>
<dbReference type="RefSeq" id="WP_344383267.1">
    <property type="nucleotide sequence ID" value="NZ_BAAATA010000011.1"/>
</dbReference>
<protein>
    <recommendedName>
        <fullName evidence="5">Lipoprotein</fullName>
    </recommendedName>
</protein>
<dbReference type="Proteomes" id="UP001501358">
    <property type="component" value="Unassembled WGS sequence"/>
</dbReference>
<sequence length="317" mass="33530">MPPPPRRTGAAPLCSAAVLLCSALLAACQPPPDGTDSAAPSGAPASPSAAQSGASSARDGVPEVAFTLADERITESSGLAASPRHKGVHWTVNDSDDGPHVYAVDSSDGRTVARITMRGIAPRDVETVSVGPGGRIWVGDVGDNLGGIWNEVYLYSFEEPARLADRTVDVVRYRVRYAGGPRDAEAVMVHPVTGRVYIADKVRSGGALHAGPRELSPSGVNTFTEVADGLGWITDGAFSPDGSRLVLRGYFSADVFRWEDGRPEHLARTTVPFQRQGESVSFTADGRALLYGSEGVRSQVWRVDLAGDRLPDSARPR</sequence>